<dbReference type="InterPro" id="IPR051803">
    <property type="entry name" value="TA_system_RelE-like_toxin"/>
</dbReference>
<name>A0ABU7J9V8_9GAMM</name>
<comment type="similarity">
    <text evidence="1 3">Belongs to the RelE toxin family.</text>
</comment>
<dbReference type="Proteomes" id="UP001336314">
    <property type="component" value="Unassembled WGS sequence"/>
</dbReference>
<evidence type="ECO:0000313" key="5">
    <source>
        <dbReference type="Proteomes" id="UP001336314"/>
    </source>
</evidence>
<dbReference type="InterPro" id="IPR035093">
    <property type="entry name" value="RelE/ParE_toxin_dom_sf"/>
</dbReference>
<accession>A0ABU7J9V8</accession>
<keyword evidence="2" id="KW-1277">Toxin-antitoxin system</keyword>
<gene>
    <name evidence="4" type="ORF">QWY20_14390</name>
</gene>
<dbReference type="InterPro" id="IPR028344">
    <property type="entry name" value="ParE1/4"/>
</dbReference>
<reference evidence="4 5" key="1">
    <citation type="submission" date="2023-07" db="EMBL/GenBank/DDBJ databases">
        <title>Alkalimonas sp., MEB108 novel, alkaliphilic bacterium isolated from Lonar Lake, India.</title>
        <authorList>
            <person name="Joshi A."/>
            <person name="Thite S."/>
        </authorList>
    </citation>
    <scope>NUCLEOTIDE SEQUENCE [LARGE SCALE GENOMIC DNA]</scope>
    <source>
        <strain evidence="4 5">MEB108</strain>
    </source>
</reference>
<dbReference type="PIRSF" id="PIRSF029218">
    <property type="entry name" value="ParE"/>
    <property type="match status" value="1"/>
</dbReference>
<dbReference type="EMBL" id="JAUHLI010000014">
    <property type="protein sequence ID" value="MEE2002645.1"/>
    <property type="molecule type" value="Genomic_DNA"/>
</dbReference>
<dbReference type="PANTHER" id="PTHR33755:SF9">
    <property type="entry name" value="TOXIN PARE1"/>
    <property type="match status" value="1"/>
</dbReference>
<keyword evidence="5" id="KW-1185">Reference proteome</keyword>
<dbReference type="NCBIfam" id="TIGR02385">
    <property type="entry name" value="RelE_StbE"/>
    <property type="match status" value="1"/>
</dbReference>
<evidence type="ECO:0000256" key="1">
    <source>
        <dbReference type="ARBA" id="ARBA00006226"/>
    </source>
</evidence>
<proteinExistence type="inferred from homology"/>
<evidence type="ECO:0000256" key="3">
    <source>
        <dbReference type="PIRNR" id="PIRNR029218"/>
    </source>
</evidence>
<organism evidence="4 5">
    <name type="scientific">Alkalimonas cellulosilytica</name>
    <dbReference type="NCBI Taxonomy" id="3058395"/>
    <lineage>
        <taxon>Bacteria</taxon>
        <taxon>Pseudomonadati</taxon>
        <taxon>Pseudomonadota</taxon>
        <taxon>Gammaproteobacteria</taxon>
        <taxon>Alkalimonas</taxon>
    </lineage>
</organism>
<dbReference type="Pfam" id="PF05016">
    <property type="entry name" value="ParE_toxin"/>
    <property type="match status" value="1"/>
</dbReference>
<evidence type="ECO:0000256" key="2">
    <source>
        <dbReference type="ARBA" id="ARBA00022649"/>
    </source>
</evidence>
<evidence type="ECO:0000313" key="4">
    <source>
        <dbReference type="EMBL" id="MEE2002645.1"/>
    </source>
</evidence>
<dbReference type="PANTHER" id="PTHR33755">
    <property type="entry name" value="TOXIN PARE1-RELATED"/>
    <property type="match status" value="1"/>
</dbReference>
<dbReference type="InterPro" id="IPR007712">
    <property type="entry name" value="RelE/ParE_toxin"/>
</dbReference>
<dbReference type="Gene3D" id="3.30.2310.20">
    <property type="entry name" value="RelE-like"/>
    <property type="match status" value="1"/>
</dbReference>
<comment type="caution">
    <text evidence="4">The sequence shown here is derived from an EMBL/GenBank/DDBJ whole genome shotgun (WGS) entry which is preliminary data.</text>
</comment>
<dbReference type="RefSeq" id="WP_330129702.1">
    <property type="nucleotide sequence ID" value="NZ_JAUHLI010000014.1"/>
</dbReference>
<sequence length="99" mass="11452">MTTHQLVIAPAAKDDLKDIYQYGLSRWGQLQSDNYLENIKSQLWLLTEQPLLGVERPELFPGIRSLPIESHILFYSVNGNKIEVIRVLHGRQDPKKQLK</sequence>
<protein>
    <recommendedName>
        <fullName evidence="3">Toxin</fullName>
    </recommendedName>
</protein>